<dbReference type="Pfam" id="PF00486">
    <property type="entry name" value="Trans_reg_C"/>
    <property type="match status" value="1"/>
</dbReference>
<evidence type="ECO:0000256" key="3">
    <source>
        <dbReference type="ARBA" id="ARBA00023015"/>
    </source>
</evidence>
<dbReference type="Proteomes" id="UP000808038">
    <property type="component" value="Unassembled WGS sequence"/>
</dbReference>
<name>A0A1K0FDN6_WEICO</name>
<reference evidence="11" key="1">
    <citation type="submission" date="2020-02" db="EMBL/GenBank/DDBJ databases">
        <authorList>
            <person name="Fontana A."/>
            <person name="Patrone V."/>
            <person name="Morelli L."/>
        </authorList>
    </citation>
    <scope>NUCLEOTIDE SEQUENCE</scope>
    <source>
        <strain evidence="11">CCUG 30943</strain>
        <strain evidence="12">CCUG 43002</strain>
    </source>
</reference>
<accession>A0A1K0FDN6</accession>
<reference evidence="10" key="2">
    <citation type="submission" date="2020-08" db="EMBL/GenBank/DDBJ databases">
        <title>Complete genome sequence of Weissella confusa strain FS54 provides insights into metabolic potential.</title>
        <authorList>
            <person name="Fhoula I."/>
            <person name="Najjari A."/>
            <person name="Lekired A."/>
            <person name="Bessrour-Aouam N."/>
            <person name="Jaballah S."/>
            <person name="Klibi N."/>
            <person name="Ouzari H.-I."/>
        </authorList>
    </citation>
    <scope>NUCLEOTIDE SEQUENCE</scope>
    <source>
        <strain evidence="10">FS54</strain>
    </source>
</reference>
<dbReference type="PANTHER" id="PTHR48111:SF22">
    <property type="entry name" value="REGULATOR OF RPOS"/>
    <property type="match status" value="1"/>
</dbReference>
<keyword evidence="14" id="KW-1185">Reference proteome</keyword>
<keyword evidence="3" id="KW-0805">Transcription regulation</keyword>
<reference evidence="11 14" key="3">
    <citation type="journal article" date="2021" name="Int. J. Food Microbiol.">
        <title>Safety demonstration of a microbial species for use in the food chain: Weissella confusa.</title>
        <authorList>
            <person name="Bourdichon F."/>
            <person name="Patrone V."/>
            <person name="Fontana A."/>
            <person name="Milani G."/>
            <person name="Morelli L."/>
        </authorList>
    </citation>
    <scope>NUCLEOTIDE SEQUENCE</scope>
    <source>
        <strain evidence="11">CCUG 30943</strain>
        <strain evidence="12 14">CCUG 43002</strain>
    </source>
</reference>
<dbReference type="Proteomes" id="UP000728106">
    <property type="component" value="Unassembled WGS sequence"/>
</dbReference>
<dbReference type="InterPro" id="IPR039420">
    <property type="entry name" value="WalR-like"/>
</dbReference>
<dbReference type="EMBL" id="JAAOCX010000004">
    <property type="protein sequence ID" value="MBJ7632366.1"/>
    <property type="molecule type" value="Genomic_DNA"/>
</dbReference>
<dbReference type="STRING" id="1583.IV69_GL000761"/>
<gene>
    <name evidence="10" type="ORF">H7R52_00760</name>
    <name evidence="12" type="ORF">HAU20_06390</name>
    <name evidence="11" type="ORF">HAU43_04585</name>
</gene>
<evidence type="ECO:0000259" key="9">
    <source>
        <dbReference type="PROSITE" id="PS51755"/>
    </source>
</evidence>
<organism evidence="10 13">
    <name type="scientific">Weissella confusa</name>
    <name type="common">Lactobacillus confusus</name>
    <dbReference type="NCBI Taxonomy" id="1583"/>
    <lineage>
        <taxon>Bacteria</taxon>
        <taxon>Bacillati</taxon>
        <taxon>Bacillota</taxon>
        <taxon>Bacilli</taxon>
        <taxon>Lactobacillales</taxon>
        <taxon>Lactobacillaceae</taxon>
        <taxon>Weissella</taxon>
    </lineage>
</organism>
<dbReference type="InterPro" id="IPR036388">
    <property type="entry name" value="WH-like_DNA-bd_sf"/>
</dbReference>
<dbReference type="InterPro" id="IPR011006">
    <property type="entry name" value="CheY-like_superfamily"/>
</dbReference>
<dbReference type="RefSeq" id="WP_004560159.1">
    <property type="nucleotide sequence ID" value="NZ_ALXJ01000014.1"/>
</dbReference>
<proteinExistence type="predicted"/>
<dbReference type="OrthoDB" id="9790442at2"/>
<evidence type="ECO:0000313" key="10">
    <source>
        <dbReference type="EMBL" id="MBC6498110.1"/>
    </source>
</evidence>
<dbReference type="SUPFAM" id="SSF52172">
    <property type="entry name" value="CheY-like"/>
    <property type="match status" value="1"/>
</dbReference>
<dbReference type="PROSITE" id="PS51755">
    <property type="entry name" value="OMPR_PHOB"/>
    <property type="match status" value="1"/>
</dbReference>
<keyword evidence="5" id="KW-0804">Transcription</keyword>
<dbReference type="GO" id="GO:0006355">
    <property type="term" value="P:regulation of DNA-templated transcription"/>
    <property type="evidence" value="ECO:0007669"/>
    <property type="project" value="InterPro"/>
</dbReference>
<evidence type="ECO:0000256" key="6">
    <source>
        <dbReference type="PROSITE-ProRule" id="PRU00169"/>
    </source>
</evidence>
<dbReference type="GO" id="GO:0000156">
    <property type="term" value="F:phosphorelay response regulator activity"/>
    <property type="evidence" value="ECO:0007669"/>
    <property type="project" value="TreeGrafter"/>
</dbReference>
<feature type="DNA-binding region" description="OmpR/PhoB-type" evidence="7">
    <location>
        <begin position="129"/>
        <end position="227"/>
    </location>
</feature>
<dbReference type="Pfam" id="PF00072">
    <property type="entry name" value="Response_reg"/>
    <property type="match status" value="1"/>
</dbReference>
<dbReference type="GO" id="GO:0032993">
    <property type="term" value="C:protein-DNA complex"/>
    <property type="evidence" value="ECO:0007669"/>
    <property type="project" value="TreeGrafter"/>
</dbReference>
<dbReference type="AlphaFoldDB" id="A0A1K0FDN6"/>
<dbReference type="CDD" id="cd00383">
    <property type="entry name" value="trans_reg_C"/>
    <property type="match status" value="1"/>
</dbReference>
<dbReference type="GO" id="GO:0005829">
    <property type="term" value="C:cytosol"/>
    <property type="evidence" value="ECO:0007669"/>
    <property type="project" value="TreeGrafter"/>
</dbReference>
<evidence type="ECO:0000313" key="12">
    <source>
        <dbReference type="EMBL" id="MBJ7639016.1"/>
    </source>
</evidence>
<evidence type="ECO:0000259" key="8">
    <source>
        <dbReference type="PROSITE" id="PS50110"/>
    </source>
</evidence>
<keyword evidence="2" id="KW-0902">Two-component regulatory system</keyword>
<evidence type="ECO:0000313" key="14">
    <source>
        <dbReference type="Proteomes" id="UP000728106"/>
    </source>
</evidence>
<dbReference type="PROSITE" id="PS50110">
    <property type="entry name" value="RESPONSE_REGULATORY"/>
    <property type="match status" value="1"/>
</dbReference>
<dbReference type="InterPro" id="IPR016032">
    <property type="entry name" value="Sig_transdc_resp-reg_C-effctor"/>
</dbReference>
<comment type="caution">
    <text evidence="10">The sequence shown here is derived from an EMBL/GenBank/DDBJ whole genome shotgun (WGS) entry which is preliminary data.</text>
</comment>
<dbReference type="GO" id="GO:0000976">
    <property type="term" value="F:transcription cis-regulatory region binding"/>
    <property type="evidence" value="ECO:0007669"/>
    <property type="project" value="TreeGrafter"/>
</dbReference>
<dbReference type="EMBL" id="JAAOCP010000006">
    <property type="protein sequence ID" value="MBJ7639016.1"/>
    <property type="molecule type" value="Genomic_DNA"/>
</dbReference>
<feature type="domain" description="Response regulatory" evidence="8">
    <location>
        <begin position="7"/>
        <end position="120"/>
    </location>
</feature>
<dbReference type="Gene3D" id="1.10.10.10">
    <property type="entry name" value="Winged helix-like DNA-binding domain superfamily/Winged helix DNA-binding domain"/>
    <property type="match status" value="1"/>
</dbReference>
<sequence>MAGNTIKLLVVEDDFALNDTVRETISELGEVTQVHDGDEGWFEIESGVYDAVVLDVMLPGQDGFTILKKAKDMFPNLPILMLTAKGELSDKMQGFNLGADEYITKPFYKEELLARLKTLLRHTGVLGQDGALEVGNVQVFIDQHRVLVNDQEVNLQGREFGLLVYLMQHVGQIVTKDQIFDRLWGFDSDTSLTVVEVYMSNLRKNLRNADAQVTIKTLRNVGYTLNAAVTED</sequence>
<dbReference type="SUPFAM" id="SSF46894">
    <property type="entry name" value="C-terminal effector domain of the bipartite response regulators"/>
    <property type="match status" value="1"/>
</dbReference>
<dbReference type="Gene3D" id="3.40.50.2300">
    <property type="match status" value="1"/>
</dbReference>
<dbReference type="Proteomes" id="UP000650485">
    <property type="component" value="Unassembled WGS sequence"/>
</dbReference>
<protein>
    <submittedName>
        <fullName evidence="10">Response regulator transcription factor</fullName>
    </submittedName>
</protein>
<dbReference type="SMART" id="SM00448">
    <property type="entry name" value="REC"/>
    <property type="match status" value="1"/>
</dbReference>
<evidence type="ECO:0000256" key="1">
    <source>
        <dbReference type="ARBA" id="ARBA00022553"/>
    </source>
</evidence>
<dbReference type="InterPro" id="IPR001867">
    <property type="entry name" value="OmpR/PhoB-type_DNA-bd"/>
</dbReference>
<feature type="modified residue" description="4-aspartylphosphate" evidence="6">
    <location>
        <position position="55"/>
    </location>
</feature>
<dbReference type="EMBL" id="JACSZT010000002">
    <property type="protein sequence ID" value="MBC6498110.1"/>
    <property type="molecule type" value="Genomic_DNA"/>
</dbReference>
<keyword evidence="1 6" id="KW-0597">Phosphoprotein</keyword>
<keyword evidence="4 7" id="KW-0238">DNA-binding</keyword>
<evidence type="ECO:0000256" key="4">
    <source>
        <dbReference type="ARBA" id="ARBA00023125"/>
    </source>
</evidence>
<dbReference type="SMART" id="SM00862">
    <property type="entry name" value="Trans_reg_C"/>
    <property type="match status" value="1"/>
</dbReference>
<dbReference type="PANTHER" id="PTHR48111">
    <property type="entry name" value="REGULATOR OF RPOS"/>
    <property type="match status" value="1"/>
</dbReference>
<dbReference type="InterPro" id="IPR001789">
    <property type="entry name" value="Sig_transdc_resp-reg_receiver"/>
</dbReference>
<evidence type="ECO:0000256" key="2">
    <source>
        <dbReference type="ARBA" id="ARBA00023012"/>
    </source>
</evidence>
<feature type="domain" description="OmpR/PhoB-type" evidence="9">
    <location>
        <begin position="129"/>
        <end position="227"/>
    </location>
</feature>
<evidence type="ECO:0000256" key="7">
    <source>
        <dbReference type="PROSITE-ProRule" id="PRU01091"/>
    </source>
</evidence>
<evidence type="ECO:0000313" key="13">
    <source>
        <dbReference type="Proteomes" id="UP000650485"/>
    </source>
</evidence>
<evidence type="ECO:0000256" key="5">
    <source>
        <dbReference type="ARBA" id="ARBA00023163"/>
    </source>
</evidence>
<dbReference type="GeneID" id="57977966"/>
<evidence type="ECO:0000313" key="11">
    <source>
        <dbReference type="EMBL" id="MBJ7632366.1"/>
    </source>
</evidence>